<comment type="caution">
    <text evidence="9">The sequence shown here is derived from an EMBL/GenBank/DDBJ whole genome shotgun (WGS) entry which is preliminary data.</text>
</comment>
<evidence type="ECO:0000256" key="3">
    <source>
        <dbReference type="ARBA" id="ARBA00022692"/>
    </source>
</evidence>
<dbReference type="InterPro" id="IPR050250">
    <property type="entry name" value="Macrolide_Exporter_MacB"/>
</dbReference>
<name>A0ABU3GW79_9SPHI</name>
<keyword evidence="3 6" id="KW-0812">Transmembrane</keyword>
<sequence>MEEHIWFLVEKFISGEASGAEQRELQQLLAVYPELYVSVKEFLSTYKDPEPQITQAQVNHFLTEVDYLIADATPVKNHLYKTKKIPYNTVTAWPAPTRTQNLINKLQSELTMAGHFFKIAIRNLQRNRAISLINIVGLAVGIASAIVILIWVQNQVSYDQFHQNKDRVVRLYNRAKVDGEMQAWRVTPIPLGPTLKANYPQVEDFARLNWIGAFVLKNGDKKLETAGYATDPGFFKIFSFPLIEGNAGQALSGVHNIVLTQKLAKKLFGNANAMGKIVKVDSTANFTVTGVLQDLPNNTMLNFEYLVPWSYMKEVGWDNNEWKNHSVDTYALLKPGVTLAAADKAFKNIYKQHNGEQNEEVFVHPMAKWWLYSNSENGQLVAGHIVIVRLFMIIAAFIMIIACINYMNLGTARSTRRAKEVGIRKVSGAGKEWLIKQFLGESVLIAFVSGAIGLALVWLSLPWFNSVIGKELVIPYTKSHFLVNRHWFHFIYRHYIG</sequence>
<gene>
    <name evidence="9" type="ORF">QE417_003098</name>
</gene>
<dbReference type="RefSeq" id="WP_311951366.1">
    <property type="nucleotide sequence ID" value="NZ_JAVLVU010000001.1"/>
</dbReference>
<reference evidence="10" key="1">
    <citation type="submission" date="2023-07" db="EMBL/GenBank/DDBJ databases">
        <title>Functional and genomic diversity of the sorghum phyllosphere microbiome.</title>
        <authorList>
            <person name="Shade A."/>
        </authorList>
    </citation>
    <scope>NUCLEOTIDE SEQUENCE [LARGE SCALE GENOMIC DNA]</scope>
    <source>
        <strain evidence="10">SORGH_AS_0422</strain>
    </source>
</reference>
<keyword evidence="9" id="KW-0449">Lipoprotein</keyword>
<evidence type="ECO:0000256" key="4">
    <source>
        <dbReference type="ARBA" id="ARBA00022989"/>
    </source>
</evidence>
<evidence type="ECO:0000259" key="8">
    <source>
        <dbReference type="Pfam" id="PF12704"/>
    </source>
</evidence>
<proteinExistence type="predicted"/>
<feature type="domain" description="ABC3 transporter permease C-terminal" evidence="7">
    <location>
        <begin position="392"/>
        <end position="475"/>
    </location>
</feature>
<evidence type="ECO:0000256" key="2">
    <source>
        <dbReference type="ARBA" id="ARBA00022475"/>
    </source>
</evidence>
<dbReference type="PANTHER" id="PTHR30572">
    <property type="entry name" value="MEMBRANE COMPONENT OF TRANSPORTER-RELATED"/>
    <property type="match status" value="1"/>
</dbReference>
<evidence type="ECO:0000313" key="10">
    <source>
        <dbReference type="Proteomes" id="UP001258315"/>
    </source>
</evidence>
<keyword evidence="10" id="KW-1185">Reference proteome</keyword>
<feature type="transmembrane region" description="Helical" evidence="6">
    <location>
        <begin position="132"/>
        <end position="152"/>
    </location>
</feature>
<feature type="transmembrane region" description="Helical" evidence="6">
    <location>
        <begin position="381"/>
        <end position="407"/>
    </location>
</feature>
<dbReference type="Pfam" id="PF12704">
    <property type="entry name" value="MacB_PCD"/>
    <property type="match status" value="1"/>
</dbReference>
<dbReference type="Pfam" id="PF02687">
    <property type="entry name" value="FtsX"/>
    <property type="match status" value="1"/>
</dbReference>
<dbReference type="InterPro" id="IPR003838">
    <property type="entry name" value="ABC3_permease_C"/>
</dbReference>
<dbReference type="InterPro" id="IPR025857">
    <property type="entry name" value="MacB_PCD"/>
</dbReference>
<protein>
    <submittedName>
        <fullName evidence="9">ABC-type lipoprotein release transport system permease subunit</fullName>
    </submittedName>
</protein>
<feature type="domain" description="MacB-like periplasmic core" evidence="8">
    <location>
        <begin position="131"/>
        <end position="348"/>
    </location>
</feature>
<evidence type="ECO:0000256" key="6">
    <source>
        <dbReference type="SAM" id="Phobius"/>
    </source>
</evidence>
<comment type="subcellular location">
    <subcellularLocation>
        <location evidence="1">Cell membrane</location>
        <topology evidence="1">Multi-pass membrane protein</topology>
    </subcellularLocation>
</comment>
<dbReference type="Proteomes" id="UP001258315">
    <property type="component" value="Unassembled WGS sequence"/>
</dbReference>
<keyword evidence="4 6" id="KW-1133">Transmembrane helix</keyword>
<dbReference type="PANTHER" id="PTHR30572:SF18">
    <property type="entry name" value="ABC-TYPE MACROLIDE FAMILY EXPORT SYSTEM PERMEASE COMPONENT 2"/>
    <property type="match status" value="1"/>
</dbReference>
<keyword evidence="2" id="KW-1003">Cell membrane</keyword>
<evidence type="ECO:0000259" key="7">
    <source>
        <dbReference type="Pfam" id="PF02687"/>
    </source>
</evidence>
<keyword evidence="5 6" id="KW-0472">Membrane</keyword>
<evidence type="ECO:0000256" key="1">
    <source>
        <dbReference type="ARBA" id="ARBA00004651"/>
    </source>
</evidence>
<organism evidence="9 10">
    <name type="scientific">Mucilaginibacter terrae</name>
    <dbReference type="NCBI Taxonomy" id="1955052"/>
    <lineage>
        <taxon>Bacteria</taxon>
        <taxon>Pseudomonadati</taxon>
        <taxon>Bacteroidota</taxon>
        <taxon>Sphingobacteriia</taxon>
        <taxon>Sphingobacteriales</taxon>
        <taxon>Sphingobacteriaceae</taxon>
        <taxon>Mucilaginibacter</taxon>
    </lineage>
</organism>
<accession>A0ABU3GW79</accession>
<dbReference type="EMBL" id="JAVLVU010000001">
    <property type="protein sequence ID" value="MDT3404026.1"/>
    <property type="molecule type" value="Genomic_DNA"/>
</dbReference>
<evidence type="ECO:0000256" key="5">
    <source>
        <dbReference type="ARBA" id="ARBA00023136"/>
    </source>
</evidence>
<feature type="transmembrane region" description="Helical" evidence="6">
    <location>
        <begin position="443"/>
        <end position="464"/>
    </location>
</feature>
<evidence type="ECO:0000313" key="9">
    <source>
        <dbReference type="EMBL" id="MDT3404026.1"/>
    </source>
</evidence>